<dbReference type="Gene3D" id="3.30.70.270">
    <property type="match status" value="2"/>
</dbReference>
<feature type="transmembrane region" description="Helical" evidence="2">
    <location>
        <begin position="117"/>
        <end position="137"/>
    </location>
</feature>
<organism evidence="4 5">
    <name type="scientific">Terriglobus aquaticus</name>
    <dbReference type="NCBI Taxonomy" id="940139"/>
    <lineage>
        <taxon>Bacteria</taxon>
        <taxon>Pseudomonadati</taxon>
        <taxon>Acidobacteriota</taxon>
        <taxon>Terriglobia</taxon>
        <taxon>Terriglobales</taxon>
        <taxon>Acidobacteriaceae</taxon>
        <taxon>Terriglobus</taxon>
    </lineage>
</organism>
<proteinExistence type="predicted"/>
<dbReference type="CDD" id="cd01949">
    <property type="entry name" value="GGDEF"/>
    <property type="match status" value="1"/>
</dbReference>
<keyword evidence="5" id="KW-1185">Reference proteome</keyword>
<dbReference type="PANTHER" id="PTHR46663:SF2">
    <property type="entry name" value="GGDEF DOMAIN-CONTAINING PROTEIN"/>
    <property type="match status" value="1"/>
</dbReference>
<dbReference type="InterPro" id="IPR043128">
    <property type="entry name" value="Rev_trsase/Diguanyl_cyclase"/>
</dbReference>
<dbReference type="Pfam" id="PF00990">
    <property type="entry name" value="GGDEF"/>
    <property type="match status" value="2"/>
</dbReference>
<evidence type="ECO:0000256" key="2">
    <source>
        <dbReference type="SAM" id="Phobius"/>
    </source>
</evidence>
<protein>
    <submittedName>
        <fullName evidence="4">Diguanylate cyclase domain-containing protein</fullName>
        <ecNumber evidence="4">2.7.7.65</ecNumber>
    </submittedName>
</protein>
<dbReference type="SMART" id="SM00267">
    <property type="entry name" value="GGDEF"/>
    <property type="match status" value="1"/>
</dbReference>
<dbReference type="InterPro" id="IPR000160">
    <property type="entry name" value="GGDEF_dom"/>
</dbReference>
<evidence type="ECO:0000313" key="4">
    <source>
        <dbReference type="EMBL" id="MFN2977482.1"/>
    </source>
</evidence>
<keyword evidence="2" id="KW-0812">Transmembrane</keyword>
<dbReference type="InterPro" id="IPR052163">
    <property type="entry name" value="DGC-Regulatory_Protein"/>
</dbReference>
<reference evidence="4 5" key="1">
    <citation type="submission" date="2024-12" db="EMBL/GenBank/DDBJ databases">
        <authorList>
            <person name="Lee Y."/>
        </authorList>
    </citation>
    <scope>NUCLEOTIDE SEQUENCE [LARGE SCALE GENOMIC DNA]</scope>
    <source>
        <strain evidence="4 5">03SUJ4</strain>
    </source>
</reference>
<feature type="transmembrane region" description="Helical" evidence="2">
    <location>
        <begin position="34"/>
        <end position="51"/>
    </location>
</feature>
<dbReference type="SUPFAM" id="SSF55073">
    <property type="entry name" value="Nucleotide cyclase"/>
    <property type="match status" value="2"/>
</dbReference>
<keyword evidence="4" id="KW-0548">Nucleotidyltransferase</keyword>
<feature type="region of interest" description="Disordered" evidence="1">
    <location>
        <begin position="362"/>
        <end position="406"/>
    </location>
</feature>
<dbReference type="PANTHER" id="PTHR46663">
    <property type="entry name" value="DIGUANYLATE CYCLASE DGCT-RELATED"/>
    <property type="match status" value="1"/>
</dbReference>
<feature type="transmembrane region" description="Helical" evidence="2">
    <location>
        <begin position="195"/>
        <end position="215"/>
    </location>
</feature>
<evidence type="ECO:0000256" key="1">
    <source>
        <dbReference type="SAM" id="MobiDB-lite"/>
    </source>
</evidence>
<evidence type="ECO:0000313" key="5">
    <source>
        <dbReference type="Proteomes" id="UP001634747"/>
    </source>
</evidence>
<dbReference type="InterPro" id="IPR029787">
    <property type="entry name" value="Nucleotide_cyclase"/>
</dbReference>
<feature type="transmembrane region" description="Helical" evidence="2">
    <location>
        <begin position="92"/>
        <end position="111"/>
    </location>
</feature>
<dbReference type="GO" id="GO:0052621">
    <property type="term" value="F:diguanylate cyclase activity"/>
    <property type="evidence" value="ECO:0007669"/>
    <property type="project" value="UniProtKB-EC"/>
</dbReference>
<name>A0ABW9KQY0_9BACT</name>
<comment type="caution">
    <text evidence="4">The sequence shown here is derived from an EMBL/GenBank/DDBJ whole genome shotgun (WGS) entry which is preliminary data.</text>
</comment>
<feature type="transmembrane region" description="Helical" evidence="2">
    <location>
        <begin position="166"/>
        <end position="188"/>
    </location>
</feature>
<dbReference type="EC" id="2.7.7.65" evidence="4"/>
<keyword evidence="2" id="KW-1133">Transmembrane helix</keyword>
<feature type="domain" description="GGDEF" evidence="3">
    <location>
        <begin position="286"/>
        <end position="482"/>
    </location>
</feature>
<dbReference type="NCBIfam" id="TIGR00254">
    <property type="entry name" value="GGDEF"/>
    <property type="match status" value="1"/>
</dbReference>
<sequence length="492" mass="54420">MNSLLLPDLFAMAVLLSVLWLVRRRYPQHDIRLWMSALLLILLESVARILYGMHLPTGPHRALHAIALDAYLLAGMLFLRSSVRGLQRLPRAHLYFVLLTAPGVVLATVYGCDVNSRLVYEATTVAGVVLTAASTIALRRPRRYLVGLIAVWAPATYAAFTHSPRIVTYLLLAGVYLATAVTFGWSLPRSSSGRVAVVVGFVVWGGCFATHPWIASMHPQWVALASEVWNMQKFLITVGLLLILFERQVESNEWLALHDQLTGLPNRRLFEDRLGSAIARAERDGTALILFYMDLNNFKEVNDTLGHDVGDTLLCKVAESLQQVVRRTDTLARMGGDEFVLLATDVQVGNPARKEGRWARLRDSGERRAANPATAAKDGRPSSSPKVASRSDLQVSAEQTLDGDSHSRMVQQALSIEQTIRTAVNRPVKIWSRAGTHTLEASASIGSAMYPMDSTDPDELCRIADQRMYQEKGRDPASRAGLERMLSLLTTK</sequence>
<dbReference type="Proteomes" id="UP001634747">
    <property type="component" value="Unassembled WGS sequence"/>
</dbReference>
<accession>A0ABW9KQY0</accession>
<feature type="transmembrane region" description="Helical" evidence="2">
    <location>
        <begin position="144"/>
        <end position="160"/>
    </location>
</feature>
<evidence type="ECO:0000259" key="3">
    <source>
        <dbReference type="PROSITE" id="PS50887"/>
    </source>
</evidence>
<dbReference type="EMBL" id="JBJYXY010000001">
    <property type="protein sequence ID" value="MFN2977482.1"/>
    <property type="molecule type" value="Genomic_DNA"/>
</dbReference>
<keyword evidence="4" id="KW-0808">Transferase</keyword>
<keyword evidence="2" id="KW-0472">Membrane</keyword>
<dbReference type="PROSITE" id="PS50887">
    <property type="entry name" value="GGDEF"/>
    <property type="match status" value="1"/>
</dbReference>
<gene>
    <name evidence="4" type="ORF">ACK2TP_17050</name>
</gene>
<feature type="compositionally biased region" description="Polar residues" evidence="1">
    <location>
        <begin position="381"/>
        <end position="399"/>
    </location>
</feature>
<feature type="transmembrane region" description="Helical" evidence="2">
    <location>
        <begin position="63"/>
        <end position="80"/>
    </location>
</feature>
<dbReference type="RefSeq" id="WP_263414356.1">
    <property type="nucleotide sequence ID" value="NZ_BAABBH010000001.1"/>
</dbReference>
<feature type="transmembrane region" description="Helical" evidence="2">
    <location>
        <begin position="6"/>
        <end position="22"/>
    </location>
</feature>